<dbReference type="EMBL" id="AM406671">
    <property type="protein sequence ID" value="CAL97299.1"/>
    <property type="molecule type" value="Genomic_DNA"/>
</dbReference>
<reference evidence="2 3" key="1">
    <citation type="journal article" date="2007" name="J. Bacteriol.">
        <title>The complete genome sequence of the lactic acid bacterial paradigm Lactococcus lactis subsp. cremoris MG1363.</title>
        <authorList>
            <person name="Wegmann U."/>
            <person name="O'Connell-Motherway M."/>
            <person name="Zomer A."/>
            <person name="Buist G."/>
            <person name="Shearman C."/>
            <person name="Canchaya C."/>
            <person name="Ventura M."/>
            <person name="Goesmann A."/>
            <person name="Gasson M.J."/>
            <person name="Kuipers O.P."/>
            <person name="van Sinderen D."/>
            <person name="Kok J."/>
        </authorList>
    </citation>
    <scope>NUCLEOTIDE SEQUENCE [LARGE SCALE GENOMIC DNA]</scope>
    <source>
        <strain evidence="2 3">MG1363</strain>
    </source>
</reference>
<organism evidence="2 3">
    <name type="scientific">Lactococcus lactis subsp. cremoris (strain MG1363)</name>
    <dbReference type="NCBI Taxonomy" id="416870"/>
    <lineage>
        <taxon>Bacteria</taxon>
        <taxon>Bacillati</taxon>
        <taxon>Bacillota</taxon>
        <taxon>Bacilli</taxon>
        <taxon>Lactobacillales</taxon>
        <taxon>Streptococcaceae</taxon>
        <taxon>Lactococcus</taxon>
        <taxon>Lactococcus cremoris subsp. cremoris</taxon>
    </lineage>
</organism>
<dbReference type="KEGG" id="llm:llmg_0696"/>
<keyword evidence="1" id="KW-0472">Membrane</keyword>
<evidence type="ECO:0000313" key="2">
    <source>
        <dbReference type="EMBL" id="CAL97299.1"/>
    </source>
</evidence>
<evidence type="ECO:0000256" key="1">
    <source>
        <dbReference type="SAM" id="Phobius"/>
    </source>
</evidence>
<dbReference type="STRING" id="416870.llmg_0696"/>
<keyword evidence="1" id="KW-0812">Transmembrane</keyword>
<feature type="transmembrane region" description="Helical" evidence="1">
    <location>
        <begin position="34"/>
        <end position="56"/>
    </location>
</feature>
<dbReference type="AlphaFoldDB" id="A2RJ48"/>
<accession>A2RJ48</accession>
<dbReference type="SMR" id="A2RJ48"/>
<dbReference type="HOGENOM" id="CLU_3169520_0_0_9"/>
<evidence type="ECO:0000313" key="3">
    <source>
        <dbReference type="Proteomes" id="UP000000364"/>
    </source>
</evidence>
<sequence>MQKFTILGMFMNFLNITRNKGKAKVLEEIIKAVIILKTAFIIVLFFMLLCFGLFILY</sequence>
<gene>
    <name evidence="2" type="ordered locus">llmg_0696</name>
</gene>
<keyword evidence="1" id="KW-1133">Transmembrane helix</keyword>
<name>A2RJ48_LACLM</name>
<protein>
    <submittedName>
        <fullName evidence="2">Putative membrane protein</fullName>
    </submittedName>
</protein>
<dbReference type="Proteomes" id="UP000000364">
    <property type="component" value="Chromosome"/>
</dbReference>
<proteinExistence type="predicted"/>